<dbReference type="AlphaFoldDB" id="A0A0K1QAZ4"/>
<proteinExistence type="predicted"/>
<dbReference type="GO" id="GO:0003824">
    <property type="term" value="F:catalytic activity"/>
    <property type="evidence" value="ECO:0007669"/>
    <property type="project" value="UniProtKB-ARBA"/>
</dbReference>
<protein>
    <submittedName>
        <fullName evidence="1">Enoyl-CoA hydratase</fullName>
    </submittedName>
</protein>
<dbReference type="Proteomes" id="UP000064967">
    <property type="component" value="Chromosome"/>
</dbReference>
<accession>A0A0K1QAZ4</accession>
<organism evidence="1 2">
    <name type="scientific">Labilithrix luteola</name>
    <dbReference type="NCBI Taxonomy" id="1391654"/>
    <lineage>
        <taxon>Bacteria</taxon>
        <taxon>Pseudomonadati</taxon>
        <taxon>Myxococcota</taxon>
        <taxon>Polyangia</taxon>
        <taxon>Polyangiales</taxon>
        <taxon>Labilitrichaceae</taxon>
        <taxon>Labilithrix</taxon>
    </lineage>
</organism>
<dbReference type="CDD" id="cd06558">
    <property type="entry name" value="crotonase-like"/>
    <property type="match status" value="1"/>
</dbReference>
<dbReference type="Gene3D" id="3.90.226.10">
    <property type="entry name" value="2-enoyl-CoA Hydratase, Chain A, domain 1"/>
    <property type="match status" value="1"/>
</dbReference>
<dbReference type="OrthoDB" id="5365311at2"/>
<name>A0A0K1QAZ4_9BACT</name>
<dbReference type="Pfam" id="PF00378">
    <property type="entry name" value="ECH_1"/>
    <property type="match status" value="1"/>
</dbReference>
<evidence type="ECO:0000313" key="2">
    <source>
        <dbReference type="Proteomes" id="UP000064967"/>
    </source>
</evidence>
<dbReference type="PANTHER" id="PTHR11941">
    <property type="entry name" value="ENOYL-COA HYDRATASE-RELATED"/>
    <property type="match status" value="1"/>
</dbReference>
<dbReference type="STRING" id="1391654.AKJ09_09495"/>
<dbReference type="GO" id="GO:0006635">
    <property type="term" value="P:fatty acid beta-oxidation"/>
    <property type="evidence" value="ECO:0007669"/>
    <property type="project" value="TreeGrafter"/>
</dbReference>
<evidence type="ECO:0000313" key="1">
    <source>
        <dbReference type="EMBL" id="AKV02832.1"/>
    </source>
</evidence>
<dbReference type="InterPro" id="IPR029045">
    <property type="entry name" value="ClpP/crotonase-like_dom_sf"/>
</dbReference>
<reference evidence="1 2" key="1">
    <citation type="submission" date="2015-08" db="EMBL/GenBank/DDBJ databases">
        <authorList>
            <person name="Babu N.S."/>
            <person name="Beckwith C.J."/>
            <person name="Beseler K.G."/>
            <person name="Brison A."/>
            <person name="Carone J.V."/>
            <person name="Caskin T.P."/>
            <person name="Diamond M."/>
            <person name="Durham M.E."/>
            <person name="Foxe J.M."/>
            <person name="Go M."/>
            <person name="Henderson B.A."/>
            <person name="Jones I.B."/>
            <person name="McGettigan J.A."/>
            <person name="Micheletti S.J."/>
            <person name="Nasrallah M.E."/>
            <person name="Ortiz D."/>
            <person name="Piller C.R."/>
            <person name="Privatt S.R."/>
            <person name="Schneider S.L."/>
            <person name="Sharp S."/>
            <person name="Smith T.C."/>
            <person name="Stanton J.D."/>
            <person name="Ullery H.E."/>
            <person name="Wilson R.J."/>
            <person name="Serrano M.G."/>
            <person name="Buck G."/>
            <person name="Lee V."/>
            <person name="Wang Y."/>
            <person name="Carvalho R."/>
            <person name="Voegtly L."/>
            <person name="Shi R."/>
            <person name="Duckworth R."/>
            <person name="Johnson A."/>
            <person name="Loviza R."/>
            <person name="Walstead R."/>
            <person name="Shah Z."/>
            <person name="Kiflezghi M."/>
            <person name="Wade K."/>
            <person name="Ball S.L."/>
            <person name="Bradley K.W."/>
            <person name="Asai D.J."/>
            <person name="Bowman C.A."/>
            <person name="Russell D.A."/>
            <person name="Pope W.H."/>
            <person name="Jacobs-Sera D."/>
            <person name="Hendrix R.W."/>
            <person name="Hatfull G.F."/>
        </authorList>
    </citation>
    <scope>NUCLEOTIDE SEQUENCE [LARGE SCALE GENOMIC DNA]</scope>
    <source>
        <strain evidence="1 2">DSM 27648</strain>
    </source>
</reference>
<dbReference type="PANTHER" id="PTHR11941:SF54">
    <property type="entry name" value="ENOYL-COA HYDRATASE, MITOCHONDRIAL"/>
    <property type="match status" value="1"/>
</dbReference>
<keyword evidence="2" id="KW-1185">Reference proteome</keyword>
<gene>
    <name evidence="1" type="ORF">AKJ09_09495</name>
</gene>
<dbReference type="SUPFAM" id="SSF52096">
    <property type="entry name" value="ClpP/crotonase"/>
    <property type="match status" value="1"/>
</dbReference>
<dbReference type="RefSeq" id="WP_146653692.1">
    <property type="nucleotide sequence ID" value="NZ_CP012333.1"/>
</dbReference>
<dbReference type="KEGG" id="llu:AKJ09_09495"/>
<dbReference type="InterPro" id="IPR001753">
    <property type="entry name" value="Enoyl-CoA_hydra/iso"/>
</dbReference>
<sequence length="255" mass="27187">MLHVDRQGDVVVWTIDRPQAKNALDHATIGALADAIDRASGDASVRAAVLTGAGDVFVSGGDLREMRDKTSVADAERFSDLGWHLMHAIGELPFPVVCALSGPAIGGGAELAMACDMRVADERARLSFKQVRMGVTTAWGTVPRVLALVPSGAAARLLYAGHEVSAAEALRLGLVDEVTANDQAKVTALAWASDIAKGSPTAIAKMKRLVREASANARDVRALERTLFAETWSGADHLEAVEAYFERRSPRFSNR</sequence>
<dbReference type="EMBL" id="CP012333">
    <property type="protein sequence ID" value="AKV02832.1"/>
    <property type="molecule type" value="Genomic_DNA"/>
</dbReference>